<evidence type="ECO:0000313" key="11">
    <source>
        <dbReference type="Proteomes" id="UP000825483"/>
    </source>
</evidence>
<keyword evidence="11" id="KW-1185">Reference proteome</keyword>
<dbReference type="InterPro" id="IPR050765">
    <property type="entry name" value="Riboflavin_Biosynth_HTPR"/>
</dbReference>
<evidence type="ECO:0000313" key="10">
    <source>
        <dbReference type="EMBL" id="GJG57919.1"/>
    </source>
</evidence>
<comment type="caution">
    <text evidence="10">The sequence shown here is derived from an EMBL/GenBank/DDBJ whole genome shotgun (WGS) entry which is preliminary data.</text>
</comment>
<evidence type="ECO:0000256" key="8">
    <source>
        <dbReference type="ARBA" id="ARBA00023002"/>
    </source>
</evidence>
<comment type="pathway">
    <text evidence="2">Cofactor biosynthesis; riboflavin biosynthesis; 5-amino-6-(D-ribitylamino)uracil from GTP: step 2/4.</text>
</comment>
<sequence>MYVSLEPCAHWGKTPPCANLIVIKGMKRVVCGCIDPFAKVKGRGVQTLRNAGIEVTVGVLEKECLELNKAFITVNTLKRPYIILKWAQTANGCMGLLQQSRPQPISISTPTTRRLVHKLRADVGTILVGAGTWKADHPQLNVRAWYGPDPERILISAHATQAPEGFWLAHSTMRW</sequence>
<dbReference type="SUPFAM" id="SSF53597">
    <property type="entry name" value="Dihydrofolate reductase-like"/>
    <property type="match status" value="1"/>
</dbReference>
<evidence type="ECO:0000256" key="2">
    <source>
        <dbReference type="ARBA" id="ARBA00004882"/>
    </source>
</evidence>
<reference evidence="10" key="1">
    <citation type="journal article" date="2022" name="Int. J. Syst. Evol. Microbiol.">
        <title>Prevotella lacticifex sp. nov., isolated from the rumen of cows.</title>
        <authorList>
            <person name="Shinkai T."/>
            <person name="Ikeyama N."/>
            <person name="Kumagai M."/>
            <person name="Ohmori H."/>
            <person name="Sakamoto M."/>
            <person name="Ohkuma M."/>
            <person name="Mitsumori M."/>
        </authorList>
    </citation>
    <scope>NUCLEOTIDE SEQUENCE</scope>
    <source>
        <strain evidence="10">R5076</strain>
    </source>
</reference>
<dbReference type="PROSITE" id="PS51747">
    <property type="entry name" value="CYT_DCMP_DEAMINASES_2"/>
    <property type="match status" value="1"/>
</dbReference>
<gene>
    <name evidence="10" type="ORF">PRLR5076_07700</name>
</gene>
<dbReference type="InterPro" id="IPR002125">
    <property type="entry name" value="CMP_dCMP_dom"/>
</dbReference>
<dbReference type="InterPro" id="IPR002734">
    <property type="entry name" value="RibDG_C"/>
</dbReference>
<proteinExistence type="inferred from homology"/>
<evidence type="ECO:0000256" key="6">
    <source>
        <dbReference type="ARBA" id="ARBA00019930"/>
    </source>
</evidence>
<dbReference type="SUPFAM" id="SSF53927">
    <property type="entry name" value="Cytidine deaminase-like"/>
    <property type="match status" value="1"/>
</dbReference>
<name>A0A9R1CWV1_9BACT</name>
<feature type="domain" description="CMP/dCMP-type deaminase" evidence="9">
    <location>
        <begin position="1"/>
        <end position="56"/>
    </location>
</feature>
<dbReference type="GO" id="GO:0009231">
    <property type="term" value="P:riboflavin biosynthetic process"/>
    <property type="evidence" value="ECO:0007669"/>
    <property type="project" value="InterPro"/>
</dbReference>
<dbReference type="PANTHER" id="PTHR38011:SF7">
    <property type="entry name" value="2,5-DIAMINO-6-RIBOSYLAMINO-4(3H)-PYRIMIDINONE 5'-PHOSPHATE REDUCTASE"/>
    <property type="match status" value="1"/>
</dbReference>
<dbReference type="AlphaFoldDB" id="A0A9R1CWV1"/>
<evidence type="ECO:0000256" key="5">
    <source>
        <dbReference type="ARBA" id="ARBA00012766"/>
    </source>
</evidence>
<dbReference type="Gene3D" id="3.40.140.10">
    <property type="entry name" value="Cytidine Deaminase, domain 2"/>
    <property type="match status" value="1"/>
</dbReference>
<evidence type="ECO:0000256" key="3">
    <source>
        <dbReference type="ARBA" id="ARBA00005259"/>
    </source>
</evidence>
<dbReference type="Proteomes" id="UP000825483">
    <property type="component" value="Unassembled WGS sequence"/>
</dbReference>
<dbReference type="EMBL" id="BPUB01000001">
    <property type="protein sequence ID" value="GJG57919.1"/>
    <property type="molecule type" value="Genomic_DNA"/>
</dbReference>
<dbReference type="EC" id="3.5.4.26" evidence="5"/>
<evidence type="ECO:0000256" key="4">
    <source>
        <dbReference type="ARBA" id="ARBA00007417"/>
    </source>
</evidence>
<dbReference type="Pfam" id="PF01872">
    <property type="entry name" value="RibD_C"/>
    <property type="match status" value="1"/>
</dbReference>
<dbReference type="GO" id="GO:0008835">
    <property type="term" value="F:diaminohydroxyphosphoribosylaminopyrimidine deaminase activity"/>
    <property type="evidence" value="ECO:0007669"/>
    <property type="project" value="UniProtKB-EC"/>
</dbReference>
<organism evidence="10 11">
    <name type="scientific">Prevotella lacticifex</name>
    <dbReference type="NCBI Taxonomy" id="2854755"/>
    <lineage>
        <taxon>Bacteria</taxon>
        <taxon>Pseudomonadati</taxon>
        <taxon>Bacteroidota</taxon>
        <taxon>Bacteroidia</taxon>
        <taxon>Bacteroidales</taxon>
        <taxon>Prevotellaceae</taxon>
        <taxon>Prevotella</taxon>
    </lineage>
</organism>
<accession>A0A9R1CWV1</accession>
<dbReference type="InterPro" id="IPR024072">
    <property type="entry name" value="DHFR-like_dom_sf"/>
</dbReference>
<keyword evidence="8" id="KW-0560">Oxidoreductase</keyword>
<comment type="similarity">
    <text evidence="4">In the C-terminal section; belongs to the HTP reductase family.</text>
</comment>
<dbReference type="GO" id="GO:0008703">
    <property type="term" value="F:5-amino-6-(5-phosphoribosylamino)uracil reductase activity"/>
    <property type="evidence" value="ECO:0007669"/>
    <property type="project" value="InterPro"/>
</dbReference>
<keyword evidence="7" id="KW-0521">NADP</keyword>
<dbReference type="PANTHER" id="PTHR38011">
    <property type="entry name" value="DIHYDROFOLATE REDUCTASE FAMILY PROTEIN (AFU_ORTHOLOGUE AFUA_8G06820)"/>
    <property type="match status" value="1"/>
</dbReference>
<comment type="function">
    <text evidence="1">Converts 2,5-diamino-6-(ribosylamino)-4(3h)-pyrimidinone 5'-phosphate into 5-amino-6-(ribosylamino)-2,4(1h,3h)-pyrimidinedione 5'-phosphate.</text>
</comment>
<dbReference type="InterPro" id="IPR016193">
    <property type="entry name" value="Cytidine_deaminase-like"/>
</dbReference>
<evidence type="ECO:0000256" key="7">
    <source>
        <dbReference type="ARBA" id="ARBA00022857"/>
    </source>
</evidence>
<evidence type="ECO:0000256" key="1">
    <source>
        <dbReference type="ARBA" id="ARBA00002151"/>
    </source>
</evidence>
<evidence type="ECO:0000259" key="9">
    <source>
        <dbReference type="PROSITE" id="PS51747"/>
    </source>
</evidence>
<dbReference type="Gene3D" id="3.40.430.10">
    <property type="entry name" value="Dihydrofolate Reductase, subunit A"/>
    <property type="match status" value="1"/>
</dbReference>
<comment type="similarity">
    <text evidence="3">In the N-terminal section; belongs to the cytidine and deoxycytidylate deaminase family.</text>
</comment>
<protein>
    <recommendedName>
        <fullName evidence="6">Riboflavin biosynthesis protein RibD</fullName>
        <ecNumber evidence="5">3.5.4.26</ecNumber>
    </recommendedName>
</protein>